<dbReference type="AlphaFoldDB" id="M0QP15"/>
<feature type="compositionally biased region" description="Low complexity" evidence="1">
    <location>
        <begin position="1"/>
        <end position="27"/>
    </location>
</feature>
<proteinExistence type="predicted"/>
<comment type="caution">
    <text evidence="2">The sequence shown here is derived from an EMBL/GenBank/DDBJ whole genome shotgun (WGS) entry which is preliminary data.</text>
</comment>
<evidence type="ECO:0000313" key="2">
    <source>
        <dbReference type="EMBL" id="GAC70016.1"/>
    </source>
</evidence>
<dbReference type="EMBL" id="BANX01000030">
    <property type="protein sequence ID" value="GAC70016.1"/>
    <property type="molecule type" value="Genomic_DNA"/>
</dbReference>
<organism evidence="2 3">
    <name type="scientific">Gordonia soli NBRC 108243</name>
    <dbReference type="NCBI Taxonomy" id="1223545"/>
    <lineage>
        <taxon>Bacteria</taxon>
        <taxon>Bacillati</taxon>
        <taxon>Actinomycetota</taxon>
        <taxon>Actinomycetes</taxon>
        <taxon>Mycobacteriales</taxon>
        <taxon>Gordoniaceae</taxon>
        <taxon>Gordonia</taxon>
    </lineage>
</organism>
<reference evidence="2 3" key="1">
    <citation type="submission" date="2013-01" db="EMBL/GenBank/DDBJ databases">
        <title>Whole genome shotgun sequence of Gordonia soli NBRC 108243.</title>
        <authorList>
            <person name="Isaki-Nakamura S."/>
            <person name="Hosoyama A."/>
            <person name="Tsuchikane K."/>
            <person name="Ando Y."/>
            <person name="Baba S."/>
            <person name="Ohji S."/>
            <person name="Hamada M."/>
            <person name="Tamura T."/>
            <person name="Yamazoe A."/>
            <person name="Yamazaki S."/>
            <person name="Fujita N."/>
        </authorList>
    </citation>
    <scope>NUCLEOTIDE SEQUENCE [LARGE SCALE GENOMIC DNA]</scope>
    <source>
        <strain evidence="2 3">NBRC 108243</strain>
    </source>
</reference>
<accession>M0QP15</accession>
<dbReference type="Proteomes" id="UP000011666">
    <property type="component" value="Unassembled WGS sequence"/>
</dbReference>
<gene>
    <name evidence="2" type="ORF">GS4_30_00880</name>
</gene>
<dbReference type="eggNOG" id="ENOG502Z9YC">
    <property type="taxonomic scope" value="Bacteria"/>
</dbReference>
<protein>
    <submittedName>
        <fullName evidence="2">Uncharacterized protein</fullName>
    </submittedName>
</protein>
<feature type="region of interest" description="Disordered" evidence="1">
    <location>
        <begin position="1"/>
        <end position="37"/>
    </location>
</feature>
<evidence type="ECO:0000256" key="1">
    <source>
        <dbReference type="SAM" id="MobiDB-lite"/>
    </source>
</evidence>
<dbReference type="STRING" id="1223545.GS4_30_00880"/>
<evidence type="ECO:0000313" key="3">
    <source>
        <dbReference type="Proteomes" id="UP000011666"/>
    </source>
</evidence>
<sequence length="293" mass="30046">MLSACGSGDDDSSAASSGSDTSAGCATDTTAGKPGVNLLPIPPAQVVVSDKGSGPAQVLAAEPDRRTPQRVTLVTTSSVASAGARDAQTVELPLTAQMHCTDNTDLEMTLGRATSPDVVLDDQLRPVDGSAAGLAIGPGSSPISLRLIPAAEAGSEARSAIEQSLVQSLQKSVALPTEPIAPGARWQIRRTISSAATVVQTIDATLRSVADGRAQIDISVDEEPVDSVFSIPGTNKTLTISRYSMSGTGSVTVDLARVLPVAGELRMDGARELVGADANQPLIQQTGFSMTWR</sequence>
<name>M0QP15_9ACTN</name>
<keyword evidence="3" id="KW-1185">Reference proteome</keyword>